<keyword evidence="5" id="KW-1185">Reference proteome</keyword>
<feature type="region of interest" description="Disordered" evidence="1">
    <location>
        <begin position="362"/>
        <end position="385"/>
    </location>
</feature>
<evidence type="ECO:0008006" key="6">
    <source>
        <dbReference type="Google" id="ProtNLM"/>
    </source>
</evidence>
<sequence length="618" mass="67203">MKRSLVFHLCSLLCSMLLVSNASCLSLQKLEKRDIHDGNGELEMDAPESQPGGMLLPTQSTILKDVTMPVTLPNAVPIVAEELQNSSGLLNTSTVNPNSEAKNLSFANEASPTTQVETSSENGILVTLGSSTNNTNSVASLNISALEPSQPADEMIVDQGNLENTSQVNTIEMLTTNPRTNIFETEEDQSTTSSPLTGQMITSVNTLTSEGPTDLETSTSNNQNNDDQVLENEGIEPAVFTIHPGVTVPSDDKSIFSTSEKIPEERFSSELTEPVVSPLMEAGTIFKDDLPTPILITTTDGDQAQNFSAVYSADVKQPDSDISEMRNVAVSPAIVMNVSSQETTRETDVIDETEETVREISTSQVLVSSNESTTGPPTTAPPLPAEIPSTEGSFYKDEDLLMGPVSPILPEAPTEPRTTTVTMITSAPQVNVMAPPTERITVTPAYGLERTESEEGDEEDEDEEDDDEADEDEEEEEEDDDKDNDSVDDSAEKDSDLSLFTLPGLSSQEPLEDDSNGALIDGVAYQVPDTIEWEQQNQGLVRSWMEKLKDKAGYMSGMLVPVGVGIAGALLILGALYSIKIMNRRRRNGFKRHKRKQREFNSMQDRVMLLADSSEDEF</sequence>
<evidence type="ECO:0000256" key="1">
    <source>
        <dbReference type="SAM" id="MobiDB-lite"/>
    </source>
</evidence>
<feature type="region of interest" description="Disordered" evidence="1">
    <location>
        <begin position="429"/>
        <end position="516"/>
    </location>
</feature>
<feature type="compositionally biased region" description="Acidic residues" evidence="1">
    <location>
        <begin position="452"/>
        <end position="489"/>
    </location>
</feature>
<feature type="chain" id="PRO_5044010861" description="Armadillo-like helical domain-containing protein 4" evidence="3">
    <location>
        <begin position="23"/>
        <end position="618"/>
    </location>
</feature>
<evidence type="ECO:0000256" key="2">
    <source>
        <dbReference type="SAM" id="Phobius"/>
    </source>
</evidence>
<dbReference type="PANTHER" id="PTHR21585:SF0">
    <property type="entry name" value="ARMADILLO-LIKE HELICAL DOMAIN-CONTAINING PROTEIN 4"/>
    <property type="match status" value="1"/>
</dbReference>
<feature type="region of interest" description="Disordered" evidence="1">
    <location>
        <begin position="207"/>
        <end position="226"/>
    </location>
</feature>
<dbReference type="AlphaFoldDB" id="A0AAV2ZL62"/>
<proteinExistence type="predicted"/>
<evidence type="ECO:0000313" key="5">
    <source>
        <dbReference type="Proteomes" id="UP001181693"/>
    </source>
</evidence>
<feature type="compositionally biased region" description="Polar residues" evidence="1">
    <location>
        <begin position="362"/>
        <end position="372"/>
    </location>
</feature>
<reference evidence="4" key="1">
    <citation type="thesis" date="2020" institute="ProQuest LLC" country="789 East Eisenhower Parkway, Ann Arbor, MI, USA">
        <title>Comparative Genomics and Chromosome Evolution.</title>
        <authorList>
            <person name="Mudd A.B."/>
        </authorList>
    </citation>
    <scope>NUCLEOTIDE SEQUENCE</scope>
    <source>
        <strain evidence="4">1538</strain>
        <tissue evidence="4">Blood</tissue>
    </source>
</reference>
<feature type="transmembrane region" description="Helical" evidence="2">
    <location>
        <begin position="552"/>
        <end position="577"/>
    </location>
</feature>
<name>A0AAV2ZL62_PYXAD</name>
<dbReference type="Proteomes" id="UP001181693">
    <property type="component" value="Unassembled WGS sequence"/>
</dbReference>
<gene>
    <name evidence="4" type="ORF">GDO54_005342</name>
</gene>
<comment type="caution">
    <text evidence="4">The sequence shown here is derived from an EMBL/GenBank/DDBJ whole genome shotgun (WGS) entry which is preliminary data.</text>
</comment>
<keyword evidence="2" id="KW-0812">Transmembrane</keyword>
<keyword evidence="3" id="KW-0732">Signal</keyword>
<protein>
    <recommendedName>
        <fullName evidence="6">Armadillo-like helical domain-containing protein 4</fullName>
    </recommendedName>
</protein>
<accession>A0AAV2ZL62</accession>
<dbReference type="PANTHER" id="PTHR21585">
    <property type="entry name" value="FULL-LENGTH CDNA CLONE CS0DC025YL05 OF NEUROBLASTOMA"/>
    <property type="match status" value="1"/>
</dbReference>
<evidence type="ECO:0000256" key="3">
    <source>
        <dbReference type="SAM" id="SignalP"/>
    </source>
</evidence>
<dbReference type="InterPro" id="IPR031524">
    <property type="entry name" value="ARMH4"/>
</dbReference>
<keyword evidence="2" id="KW-0472">Membrane</keyword>
<feature type="signal peptide" evidence="3">
    <location>
        <begin position="1"/>
        <end position="22"/>
    </location>
</feature>
<dbReference type="EMBL" id="DYDO01000013">
    <property type="protein sequence ID" value="DBA14358.1"/>
    <property type="molecule type" value="Genomic_DNA"/>
</dbReference>
<organism evidence="4 5">
    <name type="scientific">Pyxicephalus adspersus</name>
    <name type="common">African bullfrog</name>
    <dbReference type="NCBI Taxonomy" id="30357"/>
    <lineage>
        <taxon>Eukaryota</taxon>
        <taxon>Metazoa</taxon>
        <taxon>Chordata</taxon>
        <taxon>Craniata</taxon>
        <taxon>Vertebrata</taxon>
        <taxon>Euteleostomi</taxon>
        <taxon>Amphibia</taxon>
        <taxon>Batrachia</taxon>
        <taxon>Anura</taxon>
        <taxon>Neobatrachia</taxon>
        <taxon>Ranoidea</taxon>
        <taxon>Pyxicephalidae</taxon>
        <taxon>Pyxicephalinae</taxon>
        <taxon>Pyxicephalus</taxon>
    </lineage>
</organism>
<evidence type="ECO:0000313" key="4">
    <source>
        <dbReference type="EMBL" id="DBA14358.1"/>
    </source>
</evidence>
<keyword evidence="2" id="KW-1133">Transmembrane helix</keyword>